<comment type="cofactor">
    <cofactor evidence="10">
        <name>Mn(2+)</name>
        <dbReference type="ChEBI" id="CHEBI:29035"/>
    </cofactor>
    <text evidence="10">Binds 2 Mn(2+) ions per subunit in a binuclear metal center.</text>
</comment>
<evidence type="ECO:0000256" key="2">
    <source>
        <dbReference type="ARBA" id="ARBA00022516"/>
    </source>
</evidence>
<evidence type="ECO:0000256" key="3">
    <source>
        <dbReference type="ARBA" id="ARBA00022519"/>
    </source>
</evidence>
<feature type="binding site" evidence="10">
    <location>
        <position position="87"/>
    </location>
    <ligand>
        <name>Mn(2+)</name>
        <dbReference type="ChEBI" id="CHEBI:29035"/>
        <label>2</label>
    </ligand>
</feature>
<evidence type="ECO:0000313" key="13">
    <source>
        <dbReference type="Proteomes" id="UP000831534"/>
    </source>
</evidence>
<evidence type="ECO:0000256" key="8">
    <source>
        <dbReference type="ARBA" id="ARBA00023136"/>
    </source>
</evidence>
<evidence type="ECO:0000313" key="12">
    <source>
        <dbReference type="EMBL" id="UOP04707.1"/>
    </source>
</evidence>
<dbReference type="GO" id="GO:0005737">
    <property type="term" value="C:cytoplasm"/>
    <property type="evidence" value="ECO:0007669"/>
    <property type="project" value="InterPro"/>
</dbReference>
<reference evidence="12" key="2">
    <citation type="submission" date="2024-09" db="EMBL/GenBank/DDBJ databases">
        <authorList>
            <person name="Veyrier F.J."/>
        </authorList>
    </citation>
    <scope>NUCLEOTIDE SEQUENCE</scope>
    <source>
        <strain evidence="12">17694</strain>
    </source>
</reference>
<feature type="binding site" evidence="10">
    <location>
        <begin position="87"/>
        <end position="88"/>
    </location>
    <ligand>
        <name>substrate</name>
    </ligand>
</feature>
<dbReference type="Pfam" id="PF00149">
    <property type="entry name" value="Metallophos"/>
    <property type="match status" value="1"/>
</dbReference>
<dbReference type="PANTHER" id="PTHR34990">
    <property type="entry name" value="UDP-2,3-DIACYLGLUCOSAMINE HYDROLASE-RELATED"/>
    <property type="match status" value="1"/>
</dbReference>
<dbReference type="GO" id="GO:0008758">
    <property type="term" value="F:UDP-2,3-diacylglucosamine hydrolase activity"/>
    <property type="evidence" value="ECO:0007669"/>
    <property type="project" value="UniProtKB-UniRule"/>
</dbReference>
<evidence type="ECO:0000256" key="1">
    <source>
        <dbReference type="ARBA" id="ARBA00022475"/>
    </source>
</evidence>
<dbReference type="Gene3D" id="3.60.21.10">
    <property type="match status" value="1"/>
</dbReference>
<feature type="binding site" evidence="10">
    <location>
        <position position="19"/>
    </location>
    <ligand>
        <name>Mn(2+)</name>
        <dbReference type="ChEBI" id="CHEBI:29035"/>
        <label>1</label>
    </ligand>
</feature>
<feature type="binding site" evidence="10">
    <location>
        <position position="17"/>
    </location>
    <ligand>
        <name>Mn(2+)</name>
        <dbReference type="ChEBI" id="CHEBI:29035"/>
        <label>1</label>
    </ligand>
</feature>
<evidence type="ECO:0000259" key="11">
    <source>
        <dbReference type="Pfam" id="PF00149"/>
    </source>
</evidence>
<dbReference type="RefSeq" id="WP_245571958.1">
    <property type="nucleotide sequence ID" value="NZ_CP091521.1"/>
</dbReference>
<dbReference type="GO" id="GO:0019897">
    <property type="term" value="C:extrinsic component of plasma membrane"/>
    <property type="evidence" value="ECO:0007669"/>
    <property type="project" value="UniProtKB-UniRule"/>
</dbReference>
<dbReference type="EMBL" id="CP091521">
    <property type="protein sequence ID" value="UOP04707.1"/>
    <property type="molecule type" value="Genomic_DNA"/>
</dbReference>
<accession>A0A8T9MSX4</accession>
<keyword evidence="9 10" id="KW-0464">Manganese</keyword>
<dbReference type="EC" id="3.6.1.54" evidence="10"/>
<dbReference type="GO" id="GO:0009245">
    <property type="term" value="P:lipid A biosynthetic process"/>
    <property type="evidence" value="ECO:0007669"/>
    <property type="project" value="UniProtKB-UniRule"/>
</dbReference>
<comment type="catalytic activity">
    <reaction evidence="10">
        <text>UDP-2-N,3-O-bis[(3R)-3-hydroxytetradecanoyl]-alpha-D-glucosamine + H2O = 2-N,3-O-bis[(3R)-3-hydroxytetradecanoyl]-alpha-D-glucosaminyl 1-phosphate + UMP + 2 H(+)</text>
        <dbReference type="Rhea" id="RHEA:25213"/>
        <dbReference type="ChEBI" id="CHEBI:15377"/>
        <dbReference type="ChEBI" id="CHEBI:15378"/>
        <dbReference type="ChEBI" id="CHEBI:57865"/>
        <dbReference type="ChEBI" id="CHEBI:57957"/>
        <dbReference type="ChEBI" id="CHEBI:78847"/>
        <dbReference type="EC" id="3.6.1.54"/>
    </reaction>
</comment>
<dbReference type="InterPro" id="IPR043461">
    <property type="entry name" value="LpxH-like"/>
</dbReference>
<organism evidence="12 13">
    <name type="scientific">Conchiformibius kuhniae</name>
    <dbReference type="NCBI Taxonomy" id="211502"/>
    <lineage>
        <taxon>Bacteria</taxon>
        <taxon>Pseudomonadati</taxon>
        <taxon>Pseudomonadota</taxon>
        <taxon>Betaproteobacteria</taxon>
        <taxon>Neisseriales</taxon>
        <taxon>Neisseriaceae</taxon>
        <taxon>Conchiformibius</taxon>
    </lineage>
</organism>
<dbReference type="NCBIfam" id="TIGR01854">
    <property type="entry name" value="lipid_A_lpxH"/>
    <property type="match status" value="1"/>
</dbReference>
<dbReference type="NCBIfam" id="NF003743">
    <property type="entry name" value="PRK05340.1"/>
    <property type="match status" value="1"/>
</dbReference>
<keyword evidence="8 10" id="KW-0472">Membrane</keyword>
<evidence type="ECO:0000256" key="9">
    <source>
        <dbReference type="ARBA" id="ARBA00023211"/>
    </source>
</evidence>
<dbReference type="PANTHER" id="PTHR34990:SF1">
    <property type="entry name" value="UDP-2,3-DIACYLGLUCOSAMINE HYDROLASE"/>
    <property type="match status" value="1"/>
</dbReference>
<feature type="domain" description="Calcineurin-like phosphoesterase" evidence="11">
    <location>
        <begin position="13"/>
        <end position="209"/>
    </location>
</feature>
<keyword evidence="7 10" id="KW-0443">Lipid metabolism</keyword>
<evidence type="ECO:0000256" key="5">
    <source>
        <dbReference type="ARBA" id="ARBA00022723"/>
    </source>
</evidence>
<dbReference type="SUPFAM" id="SSF56300">
    <property type="entry name" value="Metallo-dependent phosphatases"/>
    <property type="match status" value="1"/>
</dbReference>
<reference evidence="12" key="1">
    <citation type="journal article" date="2022" name="Res Sq">
        <title>Evolution of multicellular longitudinally dividing oral cavity symbionts (Neisseriaceae).</title>
        <authorList>
            <person name="Nyongesa S."/>
            <person name="Weber P."/>
            <person name="Bernet E."/>
            <person name="Pullido F."/>
            <person name="Nieckarz M."/>
            <person name="Delaby M."/>
            <person name="Nieves C."/>
            <person name="Viehboeck T."/>
            <person name="Krause N."/>
            <person name="Rivera-Millot A."/>
            <person name="Nakamura A."/>
            <person name="Vischer N."/>
            <person name="VanNieuwenhze M."/>
            <person name="Brun Y."/>
            <person name="Cava F."/>
            <person name="Bulgheresi S."/>
            <person name="Veyrier F."/>
        </authorList>
    </citation>
    <scope>NUCLEOTIDE SEQUENCE</scope>
    <source>
        <strain evidence="12">17694</strain>
    </source>
</reference>
<protein>
    <recommendedName>
        <fullName evidence="10">UDP-2,3-diacylglucosamine hydrolase</fullName>
        <ecNumber evidence="10">3.6.1.54</ecNumber>
    </recommendedName>
    <alternativeName>
        <fullName evidence="10">UDP-2,3-diacylglucosamine diphosphatase</fullName>
    </alternativeName>
</protein>
<keyword evidence="5 10" id="KW-0479">Metal-binding</keyword>
<proteinExistence type="inferred from homology"/>
<dbReference type="AlphaFoldDB" id="A0A8T9MSX4"/>
<evidence type="ECO:0000256" key="4">
    <source>
        <dbReference type="ARBA" id="ARBA00022556"/>
    </source>
</evidence>
<dbReference type="GO" id="GO:0030145">
    <property type="term" value="F:manganese ion binding"/>
    <property type="evidence" value="ECO:0007669"/>
    <property type="project" value="UniProtKB-UniRule"/>
</dbReference>
<feature type="binding site" evidence="10">
    <location>
        <position position="50"/>
    </location>
    <ligand>
        <name>Mn(2+)</name>
        <dbReference type="ChEBI" id="CHEBI:29035"/>
        <label>2</label>
    </ligand>
</feature>
<feature type="binding site" evidence="10">
    <location>
        <position position="122"/>
    </location>
    <ligand>
        <name>Mn(2+)</name>
        <dbReference type="ChEBI" id="CHEBI:29035"/>
        <label>2</label>
    </ligand>
</feature>
<dbReference type="InterPro" id="IPR029052">
    <property type="entry name" value="Metallo-depent_PP-like"/>
</dbReference>
<keyword evidence="13" id="KW-1185">Reference proteome</keyword>
<comment type="function">
    <text evidence="10">Hydrolyzes the pyrophosphate bond of UDP-2,3-diacylglucosamine to yield 2,3-diacylglucosamine 1-phosphate (lipid X) and UMP by catalyzing the attack of water at the alpha-P atom. Involved in the biosynthesis of lipid A, a phosphorylated glycolipid that anchors the lipopolysaccharide to the outer membrane of the cell.</text>
</comment>
<feature type="binding site" evidence="10">
    <location>
        <position position="172"/>
    </location>
    <ligand>
        <name>substrate</name>
    </ligand>
</feature>
<sequence>MPNGLENKMRQTVFVADVHLSAATGDLTELFCRSVERWRGRAEALYILGDLFDAWVGDDAADDTARTVARALRGFADTAPVYFVAGNRDFLLGRGFAAQAGMVLLPERSVVSLYGRRYLLMHGDELCSDDGAYRCFRALIRQTWLTALLLRLPVAWRWRVAARLREGSSKRQQRPEVYRRTDATETGMARAWAGFRAADALIHGHTHRPAVHRHCLNGRNIVRYVLPDWHGGRGGYLSVSPQGVQLRSLPEN</sequence>
<comment type="subcellular location">
    <subcellularLocation>
        <location evidence="10">Cell inner membrane</location>
        <topology evidence="10">Peripheral membrane protein</topology>
        <orientation evidence="10">Cytoplasmic side</orientation>
    </subcellularLocation>
</comment>
<feature type="binding site" evidence="10">
    <location>
        <position position="130"/>
    </location>
    <ligand>
        <name>substrate</name>
    </ligand>
</feature>
<gene>
    <name evidence="10" type="primary">lpxH</name>
    <name evidence="12" type="ORF">LVJ77_11035</name>
</gene>
<feature type="binding site" evidence="10">
    <location>
        <position position="205"/>
    </location>
    <ligand>
        <name>substrate</name>
    </ligand>
</feature>
<feature type="binding site" evidence="10">
    <location>
        <position position="168"/>
    </location>
    <ligand>
        <name>substrate</name>
    </ligand>
</feature>
<evidence type="ECO:0000256" key="6">
    <source>
        <dbReference type="ARBA" id="ARBA00022801"/>
    </source>
</evidence>
<dbReference type="CDD" id="cd07398">
    <property type="entry name" value="MPP_YbbF-LpxH"/>
    <property type="match status" value="1"/>
</dbReference>
<dbReference type="Proteomes" id="UP000831534">
    <property type="component" value="Chromosome"/>
</dbReference>
<keyword evidence="2 10" id="KW-0444">Lipid biosynthesis</keyword>
<evidence type="ECO:0000256" key="7">
    <source>
        <dbReference type="ARBA" id="ARBA00023098"/>
    </source>
</evidence>
<keyword evidence="4 10" id="KW-0441">Lipid A biosynthesis</keyword>
<name>A0A8T9MSX4_9NEIS</name>
<dbReference type="KEGG" id="ckh:LVJ77_11035"/>
<dbReference type="HAMAP" id="MF_00575">
    <property type="entry name" value="LpxH"/>
    <property type="match status" value="1"/>
</dbReference>
<dbReference type="InterPro" id="IPR010138">
    <property type="entry name" value="UDP-diacylglucosamine_Hdrlase"/>
</dbReference>
<feature type="binding site" evidence="10">
    <location>
        <position position="205"/>
    </location>
    <ligand>
        <name>Mn(2+)</name>
        <dbReference type="ChEBI" id="CHEBI:29035"/>
        <label>2</label>
    </ligand>
</feature>
<comment type="pathway">
    <text evidence="10">Glycolipid biosynthesis; lipid IV(A) biosynthesis; lipid IV(A) from (3R)-3-hydroxytetradecanoyl-[acyl-carrier-protein] and UDP-N-acetyl-alpha-D-glucosamine: step 4/6.</text>
</comment>
<keyword evidence="1 10" id="KW-1003">Cell membrane</keyword>
<keyword evidence="6 10" id="KW-0378">Hydrolase</keyword>
<dbReference type="InterPro" id="IPR004843">
    <property type="entry name" value="Calcineurin-like_PHP"/>
</dbReference>
<evidence type="ECO:0000256" key="10">
    <source>
        <dbReference type="HAMAP-Rule" id="MF_00575"/>
    </source>
</evidence>
<comment type="caution">
    <text evidence="10">Lacks conserved residue(s) required for the propagation of feature annotation.</text>
</comment>
<comment type="similarity">
    <text evidence="10">Belongs to the LpxH family.</text>
</comment>
<feature type="binding site" evidence="10">
    <location>
        <position position="50"/>
    </location>
    <ligand>
        <name>Mn(2+)</name>
        <dbReference type="ChEBI" id="CHEBI:29035"/>
        <label>1</label>
    </ligand>
</feature>
<keyword evidence="3 10" id="KW-0997">Cell inner membrane</keyword>
<feature type="binding site" evidence="10">
    <location>
        <position position="207"/>
    </location>
    <ligand>
        <name>Mn(2+)</name>
        <dbReference type="ChEBI" id="CHEBI:29035"/>
        <label>1</label>
    </ligand>
</feature>